<protein>
    <submittedName>
        <fullName evidence="2">Phage portal protein</fullName>
    </submittedName>
</protein>
<comment type="caution">
    <text evidence="2">The sequence shown here is derived from an EMBL/GenBank/DDBJ whole genome shotgun (WGS) entry which is preliminary data.</text>
</comment>
<accession>A0A968GIM1</accession>
<name>A0A968GIM1_9SPIO</name>
<feature type="compositionally biased region" description="Basic and acidic residues" evidence="1">
    <location>
        <begin position="487"/>
        <end position="503"/>
    </location>
</feature>
<dbReference type="GO" id="GO:0019068">
    <property type="term" value="P:virion assembly"/>
    <property type="evidence" value="ECO:0007669"/>
    <property type="project" value="InterPro"/>
</dbReference>
<dbReference type="Pfam" id="PF05136">
    <property type="entry name" value="Phage_portal_2"/>
    <property type="match status" value="1"/>
</dbReference>
<keyword evidence="3" id="KW-1185">Reference proteome</keyword>
<gene>
    <name evidence="2" type="ORF">HCT46_07700</name>
</gene>
<evidence type="ECO:0000313" key="2">
    <source>
        <dbReference type="EMBL" id="NIZ47796.1"/>
    </source>
</evidence>
<dbReference type="GO" id="GO:0005198">
    <property type="term" value="F:structural molecule activity"/>
    <property type="evidence" value="ECO:0007669"/>
    <property type="project" value="InterPro"/>
</dbReference>
<dbReference type="EMBL" id="JAATLK010000005">
    <property type="protein sequence ID" value="NIZ47796.1"/>
    <property type="molecule type" value="Genomic_DNA"/>
</dbReference>
<feature type="region of interest" description="Disordered" evidence="1">
    <location>
        <begin position="487"/>
        <end position="509"/>
    </location>
</feature>
<dbReference type="RefSeq" id="WP_167704580.1">
    <property type="nucleotide sequence ID" value="NZ_CP118172.1"/>
</dbReference>
<reference evidence="2" key="1">
    <citation type="submission" date="2020-03" db="EMBL/GenBank/DDBJ databases">
        <title>Spirochaetal bacteria isolated from arthropods constitute a novel genus Entomospira genus novum within the order Spirochaetales.</title>
        <authorList>
            <person name="Grana-Miraglia L."/>
            <person name="Sikutova S."/>
            <person name="Fingerle V."/>
            <person name="Sing A."/>
            <person name="Castillo-Ramirez S."/>
            <person name="Margos G."/>
            <person name="Rudolf I."/>
        </authorList>
    </citation>
    <scope>NUCLEOTIDE SEQUENCE</scope>
    <source>
        <strain evidence="2">BR208</strain>
    </source>
</reference>
<evidence type="ECO:0000313" key="3">
    <source>
        <dbReference type="Proteomes" id="UP000752013"/>
    </source>
</evidence>
<proteinExistence type="predicted"/>
<sequence>MARAKNRPSLLSRLFRQAKPTPNMHQSYIVPQVQPIGRVSNQESLYIRFDHIEHLIFCREAYFQNPYARIYINRQVSMVVNDGLTLQFNPMWAYIDHSYSFAEQQAKQIEVQERWFLWASSHGASITNSMNFHLLQHELYKTLLRDGEFFVLLHRHYEDRYVNPLRLQVIHTDAVPYQSLGVLEEQASKRGHYIDFGIEYNAIGEAVAYYFISKDHTIRRVPTYASDGRRLVIHVKISDYMNTSRGASSLLNHLKTLAKIRDFEQNELSAMKMLSQIAIAVEPSSDADASELFDPEEMQQQANAVPQFEGLVIQNLRRGEKIVPFGSASNRPNSNLIAFIDGQVEAMMVSAGMPVSVAKLHMNKSYSASRAELSLFEDFRKQKIEEITSALHNIIFEQWLREEILYNDLVLVGYHDAKQRKYLMNISWHADPIPDLDPLKSAKSLGHLIDMGILTHEQATRLHNDGNWDDNVERLSREYQKMHDLKLMLHPQSKEEEQDQKDKEEEEDA</sequence>
<dbReference type="Proteomes" id="UP000752013">
    <property type="component" value="Unassembled WGS sequence"/>
</dbReference>
<dbReference type="AlphaFoldDB" id="A0A968GIM1"/>
<organism evidence="2 3">
    <name type="scientific">Entomospira nematocerorum</name>
    <dbReference type="NCBI Taxonomy" id="2719987"/>
    <lineage>
        <taxon>Bacteria</taxon>
        <taxon>Pseudomonadati</taxon>
        <taxon>Spirochaetota</taxon>
        <taxon>Spirochaetia</taxon>
        <taxon>Spirochaetales</taxon>
        <taxon>Spirochaetaceae</taxon>
        <taxon>Entomospira</taxon>
    </lineage>
</organism>
<evidence type="ECO:0000256" key="1">
    <source>
        <dbReference type="SAM" id="MobiDB-lite"/>
    </source>
</evidence>
<dbReference type="InterPro" id="IPR006429">
    <property type="entry name" value="Phage_lambda_portal"/>
</dbReference>